<feature type="region of interest" description="Disordered" evidence="1">
    <location>
        <begin position="997"/>
        <end position="1020"/>
    </location>
</feature>
<dbReference type="EMBL" id="JAGTXO010000004">
    <property type="protein sequence ID" value="KAG8468271.1"/>
    <property type="molecule type" value="Genomic_DNA"/>
</dbReference>
<feature type="region of interest" description="Disordered" evidence="1">
    <location>
        <begin position="933"/>
        <end position="957"/>
    </location>
</feature>
<accession>A0A8J5XSR3</accession>
<comment type="caution">
    <text evidence="3">The sequence shown here is derived from an EMBL/GenBank/DDBJ whole genome shotgun (WGS) entry which is preliminary data.</text>
</comment>
<feature type="compositionally biased region" description="Basic and acidic residues" evidence="1">
    <location>
        <begin position="444"/>
        <end position="474"/>
    </location>
</feature>
<evidence type="ECO:0000313" key="4">
    <source>
        <dbReference type="Proteomes" id="UP000751190"/>
    </source>
</evidence>
<name>A0A8J5XSR3_DIALT</name>
<keyword evidence="2" id="KW-0732">Signal</keyword>
<sequence length="1020" mass="106481">MGAPRLVFAALMAALVPTPAASKRWPMPNWPHSRMHWEDECSDLVFDTDETLFDQLGMHPSDVKYVGYLLWRGRGWEWMGTCFSGNGAAWQTHHRCSGYACGLVGLRVRHRIFIRFHRKVSGKWYWISLENEGEDDWTLGLSRAEWDSDDEASMLAGVVGLLGVPAHFVVRFVLPEPASRRALLGRAVRPAGRRALQAERVESLRVRTTIFVPSAQGVESVCAMVSAQDLSAKLGVPVISATVLDFACATADAASGDGDDNGSQPGLTEASQGVQGDAQAVVTDAAFPAYGYFAIGVPILALLAAGVTWQRYTYAMAALASGRSKRSSLRSTVMERVSRISNGRAAGLGKLAPPRGCSSSSTTDGAPFPLSIALANLLSTDAQIVESRALAHCADAAWAKRASRLSSASLTLPPSPVAGEGAAAACALVPVGAVLAGAARRRRTSSEERGARGERGADLNDVRADMDGASADGERKRAPLGLQLGGLFARQWDRYSLSLRSVFPSADGGGCDGPSGGVQRTTLDMVLSGEEPRSRALSGAAGARGRLRSPPTPANSSSGSDGASAMPWSSTPGDWSNEPGAEDLWPRKAALAVSAESIAIVSHRAAERTALAQRQQREGENEGEGEGAVAKVTRRETGARIDAPPLPGAAEVRTGAASGACDDALLPPRRSSAGSAQLRPAQPRGPSNAGGAPDGVAPRPQRVDAKEQGAQHSDNAAPPRDSGEHAQLQRLSHSSALLATMPPSPAPSSHRAPPPPPPTPSRPPTAPNAAHPLPPQHAAQRDVCAGGELPVLRALPRRLPAARAGMGGRTDAACADAPAAPSPRAAKAIEAEAAHVRTAAARAAIRSKEVKTVRAPSPAPAPVWRDGVLLNPPALQPMRDNSPIMRTRGPHVGAGGMQPTSSMFTTALGRSLHNFIGGNEHVAAVAADQADEARDAVRASSPPPSACSATPPAREREMSLAGDLGADARAEHALHGVPEDVLLQVSAGMGESIRAYRAAGEGGARSRRRSADARERAHWA</sequence>
<gene>
    <name evidence="3" type="ORF">KFE25_013354</name>
</gene>
<evidence type="ECO:0000256" key="2">
    <source>
        <dbReference type="SAM" id="SignalP"/>
    </source>
</evidence>
<feature type="region of interest" description="Disordered" evidence="1">
    <location>
        <begin position="528"/>
        <end position="582"/>
    </location>
</feature>
<keyword evidence="4" id="KW-1185">Reference proteome</keyword>
<feature type="compositionally biased region" description="Low complexity" evidence="1">
    <location>
        <begin position="535"/>
        <end position="544"/>
    </location>
</feature>
<organism evidence="3 4">
    <name type="scientific">Diacronema lutheri</name>
    <name type="common">Unicellular marine alga</name>
    <name type="synonym">Monochrysis lutheri</name>
    <dbReference type="NCBI Taxonomy" id="2081491"/>
    <lineage>
        <taxon>Eukaryota</taxon>
        <taxon>Haptista</taxon>
        <taxon>Haptophyta</taxon>
        <taxon>Pavlovophyceae</taxon>
        <taxon>Pavlovales</taxon>
        <taxon>Pavlovaceae</taxon>
        <taxon>Diacronema</taxon>
    </lineage>
</organism>
<feature type="compositionally biased region" description="Pro residues" evidence="1">
    <location>
        <begin position="742"/>
        <end position="766"/>
    </location>
</feature>
<dbReference type="AlphaFoldDB" id="A0A8J5XSR3"/>
<feature type="compositionally biased region" description="Low complexity" evidence="1">
    <location>
        <begin position="556"/>
        <end position="565"/>
    </location>
</feature>
<feature type="region of interest" description="Disordered" evidence="1">
    <location>
        <begin position="610"/>
        <end position="779"/>
    </location>
</feature>
<proteinExistence type="predicted"/>
<feature type="compositionally biased region" description="Basic and acidic residues" evidence="1">
    <location>
        <begin position="1009"/>
        <end position="1020"/>
    </location>
</feature>
<reference evidence="3" key="1">
    <citation type="submission" date="2021-05" db="EMBL/GenBank/DDBJ databases">
        <title>The genome of the haptophyte Pavlova lutheri (Diacronema luteri, Pavlovales) - a model for lipid biosynthesis in eukaryotic algae.</title>
        <authorList>
            <person name="Hulatt C.J."/>
            <person name="Posewitz M.C."/>
        </authorList>
    </citation>
    <scope>NUCLEOTIDE SEQUENCE</scope>
    <source>
        <strain evidence="3">NIVA-4/92</strain>
    </source>
</reference>
<feature type="region of interest" description="Disordered" evidence="1">
    <location>
        <begin position="439"/>
        <end position="474"/>
    </location>
</feature>
<feature type="signal peptide" evidence="2">
    <location>
        <begin position="1"/>
        <end position="22"/>
    </location>
</feature>
<dbReference type="Proteomes" id="UP000751190">
    <property type="component" value="Unassembled WGS sequence"/>
</dbReference>
<evidence type="ECO:0000256" key="1">
    <source>
        <dbReference type="SAM" id="MobiDB-lite"/>
    </source>
</evidence>
<evidence type="ECO:0000313" key="3">
    <source>
        <dbReference type="EMBL" id="KAG8468271.1"/>
    </source>
</evidence>
<protein>
    <submittedName>
        <fullName evidence="3">Uncharacterized protein</fullName>
    </submittedName>
</protein>
<feature type="chain" id="PRO_5035230797" evidence="2">
    <location>
        <begin position="23"/>
        <end position="1020"/>
    </location>
</feature>